<name>A0A8S5TGF3_9CAUD</name>
<reference evidence="1" key="1">
    <citation type="journal article" date="2021" name="Proc. Natl. Acad. Sci. U.S.A.">
        <title>A Catalog of Tens of Thousands of Viruses from Human Metagenomes Reveals Hidden Associations with Chronic Diseases.</title>
        <authorList>
            <person name="Tisza M.J."/>
            <person name="Buck C.B."/>
        </authorList>
    </citation>
    <scope>NUCLEOTIDE SEQUENCE</scope>
    <source>
        <strain evidence="1">CtIty1</strain>
    </source>
</reference>
<proteinExistence type="predicted"/>
<dbReference type="EMBL" id="BK032823">
    <property type="protein sequence ID" value="DAF62350.1"/>
    <property type="molecule type" value="Genomic_DNA"/>
</dbReference>
<sequence>MAKKKANVLGGEIESLTQFRSSTCTNPELSERFIKDVLRITGLEEDHEGYIVDTEEDFENPDYIVVRGKFLRNTNRGILHKKDLIFDPYNNPIIMDELLKQYLQKSHPEIVSAQIMSAKPNQAPKVDTYGYMTLLYANGAKIKTDMHYKDSTKYLEAYMRLEAMTNGPVREILGIYDAYEKEYFEALENEKGKK</sequence>
<organism evidence="1">
    <name type="scientific">Myoviridae sp. ctIty1</name>
    <dbReference type="NCBI Taxonomy" id="2827673"/>
    <lineage>
        <taxon>Viruses</taxon>
        <taxon>Duplodnaviria</taxon>
        <taxon>Heunggongvirae</taxon>
        <taxon>Uroviricota</taxon>
        <taxon>Caudoviricetes</taxon>
    </lineage>
</organism>
<accession>A0A8S5TGF3</accession>
<evidence type="ECO:0000313" key="1">
    <source>
        <dbReference type="EMBL" id="DAF62350.1"/>
    </source>
</evidence>
<protein>
    <submittedName>
        <fullName evidence="1">Uncharacterized protein</fullName>
    </submittedName>
</protein>